<keyword evidence="1" id="KW-0479">Metal-binding</keyword>
<dbReference type="SUPFAM" id="SSF47473">
    <property type="entry name" value="EF-hand"/>
    <property type="match status" value="1"/>
</dbReference>
<gene>
    <name evidence="5" type="primary">MLRN</name>
</gene>
<evidence type="ECO:0000259" key="4">
    <source>
        <dbReference type="PROSITE" id="PS50222"/>
    </source>
</evidence>
<dbReference type="FunFam" id="1.10.238.10:FF:000007">
    <property type="entry name" value="Putative myosin regulatory light chain sqh"/>
    <property type="match status" value="1"/>
</dbReference>
<feature type="domain" description="EF-hand" evidence="4">
    <location>
        <begin position="96"/>
        <end position="131"/>
    </location>
</feature>
<dbReference type="PANTHER" id="PTHR23049">
    <property type="entry name" value="MYOSIN REGULATORY LIGHT CHAIN 2"/>
    <property type="match status" value="1"/>
</dbReference>
<dbReference type="PROSITE" id="PS00018">
    <property type="entry name" value="EF_HAND_1"/>
    <property type="match status" value="1"/>
</dbReference>
<keyword evidence="2" id="KW-0677">Repeat</keyword>
<dbReference type="InterPro" id="IPR018247">
    <property type="entry name" value="EF_Hand_1_Ca_BS"/>
</dbReference>
<reference evidence="5" key="3">
    <citation type="submission" date="2010-08" db="EMBL/GenBank/DDBJ databases">
        <authorList>
            <consortium name="cGRASP (B.F. Koop &amp; W.S. Davidson)"/>
        </authorList>
    </citation>
    <scope>NUCLEOTIDE SEQUENCE</scope>
    <source>
        <tissue evidence="5">Thymus</tissue>
    </source>
</reference>
<reference evidence="5" key="1">
    <citation type="submission" date="2009-01" db="EMBL/GenBank/DDBJ databases">
        <authorList>
            <consortium name="cGRASP (B.F. Koop &amp; W.S. Davidson)"/>
            <person name="Leong J."/>
            <person name="von Schalburg K."/>
            <person name="Cooper G."/>
            <person name="Moore R."/>
            <person name="Holt R."/>
            <person name="Davidson W.S."/>
            <person name="Koop B.F."/>
        </authorList>
    </citation>
    <scope>NUCLEOTIDE SEQUENCE</scope>
    <source>
        <tissue evidence="5">Thymus</tissue>
    </source>
</reference>
<evidence type="ECO:0000256" key="2">
    <source>
        <dbReference type="ARBA" id="ARBA00022737"/>
    </source>
</evidence>
<dbReference type="GO" id="GO:0005509">
    <property type="term" value="F:calcium ion binding"/>
    <property type="evidence" value="ECO:0007669"/>
    <property type="project" value="InterPro"/>
</dbReference>
<dbReference type="EMBL" id="BT057337">
    <property type="protein sequence ID" value="ACM09209.1"/>
    <property type="molecule type" value="mRNA"/>
</dbReference>
<accession>B9ENW2</accession>
<dbReference type="InterPro" id="IPR011992">
    <property type="entry name" value="EF-hand-dom_pair"/>
</dbReference>
<proteinExistence type="evidence at transcript level"/>
<dbReference type="AlphaFoldDB" id="B9ENW2"/>
<protein>
    <submittedName>
        <fullName evidence="5">Myosin regulatory light chain 2, smooth muscle isoform</fullName>
    </submittedName>
</protein>
<reference evidence="5" key="2">
    <citation type="journal article" date="2010" name="BMC Genomics">
        <title>Salmo salar and Esox lucius full-length cDNA sequences reveal changes in evolutionary pressures on a post-tetraploidization genome.</title>
        <authorList>
            <person name="Leong J.S."/>
            <person name="Jantzen S.G."/>
            <person name="von Schalburg K.R."/>
            <person name="Cooper G.A."/>
            <person name="Messmer A.M."/>
            <person name="Liao N.Y."/>
            <person name="Munro S."/>
            <person name="Moore R."/>
            <person name="Holt R.A."/>
            <person name="Jones S.J."/>
            <person name="Davidson W.S."/>
            <person name="Koop B.F."/>
        </authorList>
    </citation>
    <scope>NUCLEOTIDE SEQUENCE</scope>
    <source>
        <tissue evidence="5">Thymus</tissue>
    </source>
</reference>
<evidence type="ECO:0000256" key="1">
    <source>
        <dbReference type="ARBA" id="ARBA00022723"/>
    </source>
</evidence>
<sequence>MSSKKTKGAKKRVQRATSNVFAMFDEAQIREFKEAFNLTDQNRDGFIDKDDLRDMYANLGKDIPEQELETMLADAPGPINFTMYLTLFGERLNGTDPEDVIKNAFACMDMDNVGHISEDTLKHYLTTMGDRFTNEEMELALQLAPHDAAGNIVYAKYARAITRGNEEEAD</sequence>
<evidence type="ECO:0000256" key="3">
    <source>
        <dbReference type="ARBA" id="ARBA00022837"/>
    </source>
</evidence>
<keyword evidence="3" id="KW-0106">Calcium</keyword>
<dbReference type="PROSITE" id="PS50222">
    <property type="entry name" value="EF_HAND_2"/>
    <property type="match status" value="2"/>
</dbReference>
<evidence type="ECO:0000313" key="5">
    <source>
        <dbReference type="EMBL" id="ACM09209.1"/>
    </source>
</evidence>
<name>B9ENW2_SALSA</name>
<dbReference type="SMART" id="SM00054">
    <property type="entry name" value="EFh"/>
    <property type="match status" value="2"/>
</dbReference>
<organism evidence="5">
    <name type="scientific">Salmo salar</name>
    <name type="common">Atlantic salmon</name>
    <dbReference type="NCBI Taxonomy" id="8030"/>
    <lineage>
        <taxon>Eukaryota</taxon>
        <taxon>Metazoa</taxon>
        <taxon>Chordata</taxon>
        <taxon>Craniata</taxon>
        <taxon>Vertebrata</taxon>
        <taxon>Euteleostomi</taxon>
        <taxon>Actinopterygii</taxon>
        <taxon>Neopterygii</taxon>
        <taxon>Teleostei</taxon>
        <taxon>Protacanthopterygii</taxon>
        <taxon>Salmoniformes</taxon>
        <taxon>Salmonidae</taxon>
        <taxon>Salmoninae</taxon>
        <taxon>Salmo</taxon>
    </lineage>
</organism>
<dbReference type="Pfam" id="PF13499">
    <property type="entry name" value="EF-hand_7"/>
    <property type="match status" value="1"/>
</dbReference>
<feature type="domain" description="EF-hand" evidence="4">
    <location>
        <begin position="27"/>
        <end position="62"/>
    </location>
</feature>
<dbReference type="InterPro" id="IPR002048">
    <property type="entry name" value="EF_hand_dom"/>
</dbReference>
<dbReference type="InterPro" id="IPR050403">
    <property type="entry name" value="Myosin_RLC"/>
</dbReference>
<dbReference type="Gene3D" id="1.10.238.10">
    <property type="entry name" value="EF-hand"/>
    <property type="match status" value="2"/>
</dbReference>